<sequence>MIFLRFSETVIGANTYVLADADAKVALVVDTGAGAATWVPSALEKRGLTLGAVLLTHGHADHVWDCAEVAGDAPVVIPSGDLFRLEDPIATTGLAQLAPLFSAGGSASWIRPRDVRALPEEFYQASTEIVEGVFLRAMAAPGHSQGSTVFLFDGYVDPGDNLPLAPGQGGHMMLSGDVLFNNGIGRTDLPGSDPRAMEKTLRRIAAEVDGETWVFPGHGPATKLSRELNTNPYLRMFLE</sequence>
<dbReference type="PANTHER" id="PTHR46233">
    <property type="entry name" value="HYDROXYACYLGLUTATHIONE HYDROLASE GLOC"/>
    <property type="match status" value="1"/>
</dbReference>
<dbReference type="InterPro" id="IPR001279">
    <property type="entry name" value="Metallo-B-lactamas"/>
</dbReference>
<name>A0ABY8FYJ7_9ACTO</name>
<feature type="domain" description="Metallo-beta-lactamase" evidence="5">
    <location>
        <begin position="12"/>
        <end position="218"/>
    </location>
</feature>
<dbReference type="InterPro" id="IPR051453">
    <property type="entry name" value="MBL_Glyoxalase_II"/>
</dbReference>
<keyword evidence="7" id="KW-1185">Reference proteome</keyword>
<dbReference type="EMBL" id="CP121208">
    <property type="protein sequence ID" value="WFM82665.1"/>
    <property type="molecule type" value="Genomic_DNA"/>
</dbReference>
<accession>A0ABY8FYJ7</accession>
<evidence type="ECO:0000256" key="2">
    <source>
        <dbReference type="ARBA" id="ARBA00022723"/>
    </source>
</evidence>
<organism evidence="6 7">
    <name type="scientific">Arcanobacterium canis</name>
    <dbReference type="NCBI Taxonomy" id="999183"/>
    <lineage>
        <taxon>Bacteria</taxon>
        <taxon>Bacillati</taxon>
        <taxon>Actinomycetota</taxon>
        <taxon>Actinomycetes</taxon>
        <taxon>Actinomycetales</taxon>
        <taxon>Actinomycetaceae</taxon>
        <taxon>Arcanobacterium</taxon>
    </lineage>
</organism>
<evidence type="ECO:0000313" key="6">
    <source>
        <dbReference type="EMBL" id="WFM82665.1"/>
    </source>
</evidence>
<evidence type="ECO:0000256" key="3">
    <source>
        <dbReference type="ARBA" id="ARBA00022801"/>
    </source>
</evidence>
<keyword evidence="2" id="KW-0479">Metal-binding</keyword>
<dbReference type="SMART" id="SM00849">
    <property type="entry name" value="Lactamase_B"/>
    <property type="match status" value="1"/>
</dbReference>
<keyword evidence="4" id="KW-0862">Zinc</keyword>
<dbReference type="InterPro" id="IPR036866">
    <property type="entry name" value="RibonucZ/Hydroxyglut_hydro"/>
</dbReference>
<protein>
    <submittedName>
        <fullName evidence="6">MBL fold metallo-hydrolase</fullName>
    </submittedName>
</protein>
<dbReference type="Proteomes" id="UP001215216">
    <property type="component" value="Chromosome"/>
</dbReference>
<evidence type="ECO:0000256" key="4">
    <source>
        <dbReference type="ARBA" id="ARBA00022833"/>
    </source>
</evidence>
<gene>
    <name evidence="6" type="ORF">P7079_04430</name>
</gene>
<comment type="cofactor">
    <cofactor evidence="1">
        <name>Zn(2+)</name>
        <dbReference type="ChEBI" id="CHEBI:29105"/>
    </cofactor>
</comment>
<dbReference type="Gene3D" id="3.60.15.10">
    <property type="entry name" value="Ribonuclease Z/Hydroxyacylglutathione hydrolase-like"/>
    <property type="match status" value="1"/>
</dbReference>
<dbReference type="CDD" id="cd06262">
    <property type="entry name" value="metallo-hydrolase-like_MBL-fold"/>
    <property type="match status" value="1"/>
</dbReference>
<dbReference type="PANTHER" id="PTHR46233:SF3">
    <property type="entry name" value="HYDROXYACYLGLUTATHIONE HYDROLASE GLOC"/>
    <property type="match status" value="1"/>
</dbReference>
<dbReference type="Pfam" id="PF00753">
    <property type="entry name" value="Lactamase_B"/>
    <property type="match status" value="1"/>
</dbReference>
<evidence type="ECO:0000259" key="5">
    <source>
        <dbReference type="SMART" id="SM00849"/>
    </source>
</evidence>
<proteinExistence type="predicted"/>
<evidence type="ECO:0000256" key="1">
    <source>
        <dbReference type="ARBA" id="ARBA00001947"/>
    </source>
</evidence>
<dbReference type="RefSeq" id="WP_278012091.1">
    <property type="nucleotide sequence ID" value="NZ_CP121208.1"/>
</dbReference>
<evidence type="ECO:0000313" key="7">
    <source>
        <dbReference type="Proteomes" id="UP001215216"/>
    </source>
</evidence>
<reference evidence="6 7" key="1">
    <citation type="submission" date="2023-03" db="EMBL/GenBank/DDBJ databases">
        <title>Complete genome of Arcanobacterium canis strain DSM 25104 isolated in 2010 from a canine otitis externa in Germany.</title>
        <authorList>
            <person name="Borowiak M."/>
            <person name="Kreitlow A."/>
            <person name="Malorny B."/>
            <person name="Laemmler C."/>
            <person name="Prenger-Berninghoff E."/>
            <person name="Ploetz M."/>
            <person name="Abdulmawjood A."/>
        </authorList>
    </citation>
    <scope>NUCLEOTIDE SEQUENCE [LARGE SCALE GENOMIC DNA]</scope>
    <source>
        <strain evidence="6 7">DSM 25104</strain>
    </source>
</reference>
<keyword evidence="3" id="KW-0378">Hydrolase</keyword>
<dbReference type="SUPFAM" id="SSF56281">
    <property type="entry name" value="Metallo-hydrolase/oxidoreductase"/>
    <property type="match status" value="1"/>
</dbReference>